<dbReference type="RefSeq" id="WP_418891251.1">
    <property type="nucleotide sequence ID" value="NZ_JBEUWX010000002.1"/>
</dbReference>
<accession>A0ABV4UG21</accession>
<keyword evidence="2" id="KW-1185">Reference proteome</keyword>
<reference evidence="2" key="1">
    <citation type="submission" date="2024-06" db="EMBL/GenBank/DDBJ databases">
        <title>Radixoralia hellwigii gen. nov., sp nov., isolated from a root canal in the human oral cavity.</title>
        <authorList>
            <person name="Bartsch S."/>
            <person name="Wittmer A."/>
            <person name="Schulz A.-K."/>
            <person name="Neumann-Schaal M."/>
            <person name="Wolf J."/>
            <person name="Gronow S."/>
            <person name="Tennert C."/>
            <person name="Haecker G."/>
            <person name="Cieplik F."/>
            <person name="Al-Ahmad A."/>
        </authorList>
    </citation>
    <scope>NUCLEOTIDE SEQUENCE [LARGE SCALE GENOMIC DNA]</scope>
    <source>
        <strain evidence="2">Wk13</strain>
    </source>
</reference>
<protein>
    <submittedName>
        <fullName evidence="1">Uncharacterized protein</fullName>
    </submittedName>
</protein>
<name>A0ABV4UG21_9RHOO</name>
<comment type="caution">
    <text evidence="1">The sequence shown here is derived from an EMBL/GenBank/DDBJ whole genome shotgun (WGS) entry which is preliminary data.</text>
</comment>
<organism evidence="1 2">
    <name type="scientific">Dentiradicibacter hellwigii</name>
    <dbReference type="NCBI Taxonomy" id="3149053"/>
    <lineage>
        <taxon>Bacteria</taxon>
        <taxon>Pseudomonadati</taxon>
        <taxon>Pseudomonadota</taxon>
        <taxon>Betaproteobacteria</taxon>
        <taxon>Rhodocyclales</taxon>
        <taxon>Rhodocyclaceae</taxon>
        <taxon>Dentiradicibacter</taxon>
    </lineage>
</organism>
<evidence type="ECO:0000313" key="1">
    <source>
        <dbReference type="EMBL" id="MFA9950180.1"/>
    </source>
</evidence>
<dbReference type="EMBL" id="JBEUWX010000002">
    <property type="protein sequence ID" value="MFA9950180.1"/>
    <property type="molecule type" value="Genomic_DNA"/>
</dbReference>
<evidence type="ECO:0000313" key="2">
    <source>
        <dbReference type="Proteomes" id="UP001574673"/>
    </source>
</evidence>
<gene>
    <name evidence="1" type="ORF">ABCS64_07590</name>
</gene>
<proteinExistence type="predicted"/>
<dbReference type="Proteomes" id="UP001574673">
    <property type="component" value="Unassembled WGS sequence"/>
</dbReference>
<sequence length="100" mass="11950">MAKTLAQGIAELKQYIQTLEQMLERAYVGIESYRDFTREIFVTPEERAQVNYRRSRHEDRHIEERLRDGRLSHDPRKDPEWAKYYVPPHQKVAATAPNPR</sequence>